<dbReference type="STRING" id="1385369.N825_12735"/>
<dbReference type="PANTHER" id="PTHR41523:SF8">
    <property type="entry name" value="ETHYLENE RESPONSE SENSOR PROTEIN"/>
    <property type="match status" value="1"/>
</dbReference>
<evidence type="ECO:0000256" key="6">
    <source>
        <dbReference type="ARBA" id="ARBA00022777"/>
    </source>
</evidence>
<dbReference type="Pfam" id="PF02518">
    <property type="entry name" value="HATPase_c"/>
    <property type="match status" value="1"/>
</dbReference>
<dbReference type="Gene3D" id="3.30.565.10">
    <property type="entry name" value="Histidine kinase-like ATPase, C-terminal domain"/>
    <property type="match status" value="1"/>
</dbReference>
<evidence type="ECO:0000256" key="8">
    <source>
        <dbReference type="ARBA" id="ARBA00023026"/>
    </source>
</evidence>
<accession>W9H1U5</accession>
<feature type="domain" description="PAC" evidence="11">
    <location>
        <begin position="211"/>
        <end position="263"/>
    </location>
</feature>
<sequence>MSPASDSIRNSGLVLDALDSGVVILGADHRVQIWNAWMERATDVSKATLMGKSIWEAFPALADSRFSDAIDDALEAGASSVLTHSLHSALLPLHLPDGRPLLHDLMIRPLIAPEGRQCLIQVRDVTVTVERERLLRERRDAKYRAVVDTALDAIVTTDTAGTLQWMNRAAERIFDVTSAEAVGQDIGLLLSLEDRSRWPRGSEALASREASAPPIELIGRGRGGVPLNLELSVAEWRSEDRTFVTGILRDVTERRRARDALEQAVADKTVLLREINHRVKNSLQLVSGLLSLQMAGLGDSPAKPLLRDASDRISAVARVHHRLYQSDKFSTLDFTAFLRELCDDLVQASGDSVCAIRLEADALEVDIDQAAPLGLITNELITNAIKHRALNPALIDVSLRSDPGGFTLTVSDQGPGLVTGFDAAKSKTLGMRIITALTRQIGGTLQIPPTPLGAAFRVTVPR</sequence>
<dbReference type="EC" id="2.7.13.3" evidence="2"/>
<keyword evidence="4" id="KW-0808">Transferase</keyword>
<dbReference type="GO" id="GO:0005524">
    <property type="term" value="F:ATP binding"/>
    <property type="evidence" value="ECO:0007669"/>
    <property type="project" value="UniProtKB-KW"/>
</dbReference>
<comment type="caution">
    <text evidence="12">The sequence shown here is derived from an EMBL/GenBank/DDBJ whole genome shotgun (WGS) entry which is preliminary data.</text>
</comment>
<evidence type="ECO:0000256" key="1">
    <source>
        <dbReference type="ARBA" id="ARBA00000085"/>
    </source>
</evidence>
<dbReference type="Proteomes" id="UP000019486">
    <property type="component" value="Unassembled WGS sequence"/>
</dbReference>
<evidence type="ECO:0000256" key="3">
    <source>
        <dbReference type="ARBA" id="ARBA00022553"/>
    </source>
</evidence>
<name>W9H1U5_9PROT</name>
<dbReference type="AlphaFoldDB" id="W9H1U5"/>
<dbReference type="InterPro" id="IPR003594">
    <property type="entry name" value="HATPase_dom"/>
</dbReference>
<dbReference type="CDD" id="cd00130">
    <property type="entry name" value="PAS"/>
    <property type="match status" value="2"/>
</dbReference>
<evidence type="ECO:0000259" key="10">
    <source>
        <dbReference type="PROSITE" id="PS50112"/>
    </source>
</evidence>
<dbReference type="NCBIfam" id="TIGR00229">
    <property type="entry name" value="sensory_box"/>
    <property type="match status" value="1"/>
</dbReference>
<dbReference type="InterPro" id="IPR036890">
    <property type="entry name" value="HATPase_C_sf"/>
</dbReference>
<evidence type="ECO:0000256" key="7">
    <source>
        <dbReference type="ARBA" id="ARBA00022840"/>
    </source>
</evidence>
<dbReference type="PANTHER" id="PTHR41523">
    <property type="entry name" value="TWO-COMPONENT SYSTEM SENSOR PROTEIN"/>
    <property type="match status" value="1"/>
</dbReference>
<dbReference type="SMART" id="SM00091">
    <property type="entry name" value="PAS"/>
    <property type="match status" value="2"/>
</dbReference>
<dbReference type="OrthoDB" id="7979512at2"/>
<dbReference type="InterPro" id="IPR000014">
    <property type="entry name" value="PAS"/>
</dbReference>
<dbReference type="InterPro" id="IPR011495">
    <property type="entry name" value="Sig_transdc_His_kin_sub2_dim/P"/>
</dbReference>
<keyword evidence="5" id="KW-0547">Nucleotide-binding</keyword>
<proteinExistence type="predicted"/>
<dbReference type="InterPro" id="IPR013656">
    <property type="entry name" value="PAS_4"/>
</dbReference>
<dbReference type="PROSITE" id="PS50113">
    <property type="entry name" value="PAC"/>
    <property type="match status" value="1"/>
</dbReference>
<evidence type="ECO:0000313" key="12">
    <source>
        <dbReference type="EMBL" id="EWY38672.1"/>
    </source>
</evidence>
<feature type="domain" description="PAS" evidence="10">
    <location>
        <begin position="139"/>
        <end position="196"/>
    </location>
</feature>
<evidence type="ECO:0000256" key="2">
    <source>
        <dbReference type="ARBA" id="ARBA00012438"/>
    </source>
</evidence>
<keyword evidence="13" id="KW-1185">Reference proteome</keyword>
<dbReference type="PROSITE" id="PS50109">
    <property type="entry name" value="HIS_KIN"/>
    <property type="match status" value="1"/>
</dbReference>
<dbReference type="EMBL" id="AVFL01000017">
    <property type="protein sequence ID" value="EWY38672.1"/>
    <property type="molecule type" value="Genomic_DNA"/>
</dbReference>
<organism evidence="12 13">
    <name type="scientific">Skermanella stibiiresistens SB22</name>
    <dbReference type="NCBI Taxonomy" id="1385369"/>
    <lineage>
        <taxon>Bacteria</taxon>
        <taxon>Pseudomonadati</taxon>
        <taxon>Pseudomonadota</taxon>
        <taxon>Alphaproteobacteria</taxon>
        <taxon>Rhodospirillales</taxon>
        <taxon>Azospirillaceae</taxon>
        <taxon>Skermanella</taxon>
    </lineage>
</organism>
<dbReference type="Pfam" id="PF13426">
    <property type="entry name" value="PAS_9"/>
    <property type="match status" value="1"/>
</dbReference>
<feature type="domain" description="Histidine kinase" evidence="9">
    <location>
        <begin position="274"/>
        <end position="462"/>
    </location>
</feature>
<dbReference type="SUPFAM" id="SSF55874">
    <property type="entry name" value="ATPase domain of HSP90 chaperone/DNA topoisomerase II/histidine kinase"/>
    <property type="match status" value="1"/>
</dbReference>
<dbReference type="Pfam" id="PF07568">
    <property type="entry name" value="HisKA_2"/>
    <property type="match status" value="1"/>
</dbReference>
<dbReference type="InterPro" id="IPR005467">
    <property type="entry name" value="His_kinase_dom"/>
</dbReference>
<protein>
    <recommendedName>
        <fullName evidence="2">histidine kinase</fullName>
        <ecNumber evidence="2">2.7.13.3</ecNumber>
    </recommendedName>
</protein>
<dbReference type="InterPro" id="IPR000700">
    <property type="entry name" value="PAS-assoc_C"/>
</dbReference>
<reference evidence="12 13" key="1">
    <citation type="submission" date="2013-08" db="EMBL/GenBank/DDBJ databases">
        <title>The genome sequence of Skermanella stibiiresistens.</title>
        <authorList>
            <person name="Zhu W."/>
            <person name="Wang G."/>
        </authorList>
    </citation>
    <scope>NUCLEOTIDE SEQUENCE [LARGE SCALE GENOMIC DNA]</scope>
    <source>
        <strain evidence="12 13">SB22</strain>
    </source>
</reference>
<keyword evidence="3" id="KW-0597">Phosphoprotein</keyword>
<dbReference type="PROSITE" id="PS50112">
    <property type="entry name" value="PAS"/>
    <property type="match status" value="1"/>
</dbReference>
<dbReference type="Gene3D" id="3.30.450.20">
    <property type="entry name" value="PAS domain"/>
    <property type="match status" value="2"/>
</dbReference>
<dbReference type="GO" id="GO:0004673">
    <property type="term" value="F:protein histidine kinase activity"/>
    <property type="evidence" value="ECO:0007669"/>
    <property type="project" value="UniProtKB-EC"/>
</dbReference>
<evidence type="ECO:0000259" key="9">
    <source>
        <dbReference type="PROSITE" id="PS50109"/>
    </source>
</evidence>
<dbReference type="SUPFAM" id="SSF55785">
    <property type="entry name" value="PYP-like sensor domain (PAS domain)"/>
    <property type="match status" value="2"/>
</dbReference>
<evidence type="ECO:0000313" key="13">
    <source>
        <dbReference type="Proteomes" id="UP000019486"/>
    </source>
</evidence>
<gene>
    <name evidence="12" type="ORF">N825_12735</name>
</gene>
<keyword evidence="7" id="KW-0067">ATP-binding</keyword>
<keyword evidence="8" id="KW-0843">Virulence</keyword>
<dbReference type="Pfam" id="PF08448">
    <property type="entry name" value="PAS_4"/>
    <property type="match status" value="1"/>
</dbReference>
<comment type="catalytic activity">
    <reaction evidence="1">
        <text>ATP + protein L-histidine = ADP + protein N-phospho-L-histidine.</text>
        <dbReference type="EC" id="2.7.13.3"/>
    </reaction>
</comment>
<dbReference type="RefSeq" id="WP_037456839.1">
    <property type="nucleotide sequence ID" value="NZ_AVFL01000017.1"/>
</dbReference>
<evidence type="ECO:0000256" key="5">
    <source>
        <dbReference type="ARBA" id="ARBA00022741"/>
    </source>
</evidence>
<evidence type="ECO:0000259" key="11">
    <source>
        <dbReference type="PROSITE" id="PS50113"/>
    </source>
</evidence>
<keyword evidence="6" id="KW-0418">Kinase</keyword>
<dbReference type="InterPro" id="IPR035965">
    <property type="entry name" value="PAS-like_dom_sf"/>
</dbReference>
<evidence type="ECO:0000256" key="4">
    <source>
        <dbReference type="ARBA" id="ARBA00022679"/>
    </source>
</evidence>